<comment type="caution">
    <text evidence="2">The sequence shown here is derived from an EMBL/GenBank/DDBJ whole genome shotgun (WGS) entry which is preliminary data.</text>
</comment>
<dbReference type="Proteomes" id="UP001596368">
    <property type="component" value="Unassembled WGS sequence"/>
</dbReference>
<evidence type="ECO:0000313" key="3">
    <source>
        <dbReference type="Proteomes" id="UP001596368"/>
    </source>
</evidence>
<dbReference type="GeneID" id="81121588"/>
<evidence type="ECO:0000313" key="2">
    <source>
        <dbReference type="EMBL" id="MFC7136676.1"/>
    </source>
</evidence>
<dbReference type="RefSeq" id="WP_284014350.1">
    <property type="nucleotide sequence ID" value="NZ_CP126156.1"/>
</dbReference>
<accession>A0ABD5XT33</accession>
<protein>
    <submittedName>
        <fullName evidence="2">Uncharacterized protein</fullName>
    </submittedName>
</protein>
<dbReference type="InterPro" id="IPR055710">
    <property type="entry name" value="DUF7286"/>
</dbReference>
<dbReference type="EMBL" id="JBHSZG010000001">
    <property type="protein sequence ID" value="MFC7136676.1"/>
    <property type="molecule type" value="Genomic_DNA"/>
</dbReference>
<gene>
    <name evidence="2" type="ORF">ACFQRB_09540</name>
</gene>
<evidence type="ECO:0000256" key="1">
    <source>
        <dbReference type="SAM" id="MobiDB-lite"/>
    </source>
</evidence>
<dbReference type="AlphaFoldDB" id="A0ABD5XT33"/>
<feature type="region of interest" description="Disordered" evidence="1">
    <location>
        <begin position="302"/>
        <end position="330"/>
    </location>
</feature>
<keyword evidence="3" id="KW-1185">Reference proteome</keyword>
<reference evidence="2 3" key="1">
    <citation type="journal article" date="2019" name="Int. J. Syst. Evol. Microbiol.">
        <title>The Global Catalogue of Microorganisms (GCM) 10K type strain sequencing project: providing services to taxonomists for standard genome sequencing and annotation.</title>
        <authorList>
            <consortium name="The Broad Institute Genomics Platform"/>
            <consortium name="The Broad Institute Genome Sequencing Center for Infectious Disease"/>
            <person name="Wu L."/>
            <person name="Ma J."/>
        </authorList>
    </citation>
    <scope>NUCLEOTIDE SEQUENCE [LARGE SCALE GENOMIC DNA]</scope>
    <source>
        <strain evidence="2 3">DT92</strain>
    </source>
</reference>
<proteinExistence type="predicted"/>
<name>A0ABD5XT33_9EURY</name>
<dbReference type="Pfam" id="PF23957">
    <property type="entry name" value="DUF7286"/>
    <property type="match status" value="1"/>
</dbReference>
<organism evidence="2 3">
    <name type="scientific">Halobaculum litoreum</name>
    <dbReference type="NCBI Taxonomy" id="3031998"/>
    <lineage>
        <taxon>Archaea</taxon>
        <taxon>Methanobacteriati</taxon>
        <taxon>Methanobacteriota</taxon>
        <taxon>Stenosarchaea group</taxon>
        <taxon>Halobacteria</taxon>
        <taxon>Halobacteriales</taxon>
        <taxon>Haloferacaceae</taxon>
        <taxon>Halobaculum</taxon>
    </lineage>
</organism>
<sequence length="330" mass="33763">MSGRDADRGRVPFALVGVVLLLGSVAYANTLALSGPVVVDTAAEDALDRAEAAGRPAVRAAATAAARTAARNPVTEPANTTYGRALDPASPFRDALRLRVALAVATAVERSTARVGGVTARGSTPGVDSTADAAAAIDSVRVEPLADGTAMRVVVRDVTLTARRDGATVATRRVNYSVAVAVPVLAMHERTEAYERRLNNSPFEGPGLGRALTWRLWAMAQARGAAQYGGAPVTNVLANRHVELSTNAAALRAQAAAFGRSDPAGRAALVRATGRVAARDVLVPAMDRGPAWADRVLGAADRATRGSSAPEVGAGDPAVGGARPRRSASG</sequence>